<dbReference type="InterPro" id="IPR010610">
    <property type="entry name" value="EryCIII-like_C"/>
</dbReference>
<feature type="domain" description="Erythromycin biosynthesis protein CIII-like N-terminal" evidence="5">
    <location>
        <begin position="25"/>
        <end position="146"/>
    </location>
</feature>
<protein>
    <submittedName>
        <fullName evidence="6">DUF1205 domain-containing protein</fullName>
    </submittedName>
</protein>
<keyword evidence="3" id="KW-0808">Transferase</keyword>
<dbReference type="CDD" id="cd03784">
    <property type="entry name" value="GT1_Gtf-like"/>
    <property type="match status" value="1"/>
</dbReference>
<sequence length="389" mass="40332">MRVLFSTTANDGHLGPLLPFARACAGAGHEVRVAAPASYAGTLDRAGLIHEPFDDAPPDLIGPIMARLPTLSFAEADDLVLREVFGRVDAQAALPALLDTVERWQPDVIVRESAELASLAAAERAGVPHAHVCIGMHEVATRFAEATAEAREELGRLAGLADGQMQAALAGEPVLSLVPELLDHSTGEVPPEADAFRRFHEPGSAADGQRPSAWGDPDLPLVYVTFGSVAGSLPPFAGIFREALDALAGLDVCVLMTVGRRLDPNDLGPLPPNARVLQWVPQDAVLPHAAAVLGHGGFGTSMGALSAGVPQAIAPLFSFDQAVNGDHVAATGAGVTTEIGPGVVGRAAEQIPRLLEIAKYAESAGRVAAAMRELPPPSEAVAVLTDLAR</sequence>
<dbReference type="InterPro" id="IPR048284">
    <property type="entry name" value="EryCIII-like_N"/>
</dbReference>
<evidence type="ECO:0000256" key="3">
    <source>
        <dbReference type="ARBA" id="ARBA00022679"/>
    </source>
</evidence>
<evidence type="ECO:0000259" key="5">
    <source>
        <dbReference type="Pfam" id="PF21036"/>
    </source>
</evidence>
<dbReference type="InterPro" id="IPR002213">
    <property type="entry name" value="UDP_glucos_trans"/>
</dbReference>
<dbReference type="Pfam" id="PF21036">
    <property type="entry name" value="EryCIII-like_N"/>
    <property type="match status" value="1"/>
</dbReference>
<organism evidence="6 7">
    <name type="scientific">Nocardioides panacihumi</name>
    <dbReference type="NCBI Taxonomy" id="400774"/>
    <lineage>
        <taxon>Bacteria</taxon>
        <taxon>Bacillati</taxon>
        <taxon>Actinomycetota</taxon>
        <taxon>Actinomycetes</taxon>
        <taxon>Propionibacteriales</taxon>
        <taxon>Nocardioidaceae</taxon>
        <taxon>Nocardioides</taxon>
    </lineage>
</organism>
<dbReference type="Pfam" id="PF06722">
    <property type="entry name" value="EryCIII-like_C"/>
    <property type="match status" value="1"/>
</dbReference>
<keyword evidence="7" id="KW-1185">Reference proteome</keyword>
<feature type="domain" description="Erythromycin biosynthesis protein CIII-like C-terminal" evidence="4">
    <location>
        <begin position="242"/>
        <end position="386"/>
    </location>
</feature>
<proteinExistence type="inferred from homology"/>
<gene>
    <name evidence="6" type="ORF">GCM10009798_19650</name>
</gene>
<comment type="similarity">
    <text evidence="1">Belongs to the glycosyltransferase 28 family.</text>
</comment>
<dbReference type="Proteomes" id="UP001500571">
    <property type="component" value="Unassembled WGS sequence"/>
</dbReference>
<evidence type="ECO:0000259" key="4">
    <source>
        <dbReference type="Pfam" id="PF06722"/>
    </source>
</evidence>
<evidence type="ECO:0000256" key="1">
    <source>
        <dbReference type="ARBA" id="ARBA00006962"/>
    </source>
</evidence>
<dbReference type="Gene3D" id="3.40.50.2000">
    <property type="entry name" value="Glycogen Phosphorylase B"/>
    <property type="match status" value="2"/>
</dbReference>
<reference evidence="6 7" key="1">
    <citation type="journal article" date="2019" name="Int. J. Syst. Evol. Microbiol.">
        <title>The Global Catalogue of Microorganisms (GCM) 10K type strain sequencing project: providing services to taxonomists for standard genome sequencing and annotation.</title>
        <authorList>
            <consortium name="The Broad Institute Genomics Platform"/>
            <consortium name="The Broad Institute Genome Sequencing Center for Infectious Disease"/>
            <person name="Wu L."/>
            <person name="Ma J."/>
        </authorList>
    </citation>
    <scope>NUCLEOTIDE SEQUENCE [LARGE SCALE GENOMIC DNA]</scope>
    <source>
        <strain evidence="6 7">JCM 15309</strain>
    </source>
</reference>
<dbReference type="PANTHER" id="PTHR48050:SF13">
    <property type="entry name" value="STEROL 3-BETA-GLUCOSYLTRANSFERASE UGT80A2"/>
    <property type="match status" value="1"/>
</dbReference>
<evidence type="ECO:0000313" key="7">
    <source>
        <dbReference type="Proteomes" id="UP001500571"/>
    </source>
</evidence>
<dbReference type="PANTHER" id="PTHR48050">
    <property type="entry name" value="STEROL 3-BETA-GLUCOSYLTRANSFERASE"/>
    <property type="match status" value="1"/>
</dbReference>
<accession>A0ABN2QXZ6</accession>
<dbReference type="InterPro" id="IPR050426">
    <property type="entry name" value="Glycosyltransferase_28"/>
</dbReference>
<name>A0ABN2QXZ6_9ACTN</name>
<dbReference type="SUPFAM" id="SSF53756">
    <property type="entry name" value="UDP-Glycosyltransferase/glycogen phosphorylase"/>
    <property type="match status" value="1"/>
</dbReference>
<keyword evidence="2" id="KW-0328">Glycosyltransferase</keyword>
<evidence type="ECO:0000313" key="6">
    <source>
        <dbReference type="EMBL" id="GAA1960143.1"/>
    </source>
</evidence>
<comment type="caution">
    <text evidence="6">The sequence shown here is derived from an EMBL/GenBank/DDBJ whole genome shotgun (WGS) entry which is preliminary data.</text>
</comment>
<dbReference type="EMBL" id="BAAAPB010000002">
    <property type="protein sequence ID" value="GAA1960143.1"/>
    <property type="molecule type" value="Genomic_DNA"/>
</dbReference>
<dbReference type="RefSeq" id="WP_344044639.1">
    <property type="nucleotide sequence ID" value="NZ_BAAAPB010000002.1"/>
</dbReference>
<evidence type="ECO:0000256" key="2">
    <source>
        <dbReference type="ARBA" id="ARBA00022676"/>
    </source>
</evidence>